<sequence>MARDASRAAGLGSETAKYMLTSPELQDALTFQVLPLLPLRAIAALTCTCKDFRNLIYQQDPLWRAAAENHMPARHPSLPEDRAAIQALMQRRAGAKAKLFNGSSGTILPLGSFDESVDSILYSPCGQRIAVITQESQCISVYGAPEAALLWTTPVDSMLEDYQDIYHHPGYFCQQLAWNFGQHAISCFSISFASLTTPSGPQPIVGYFHMLQLDPRNGPGTCGPGLVAR</sequence>
<reference evidence="1 2" key="1">
    <citation type="journal article" date="2024" name="Nat. Commun.">
        <title>Phylogenomics reveals the evolutionary origins of lichenization in chlorophyte algae.</title>
        <authorList>
            <person name="Puginier C."/>
            <person name="Libourel C."/>
            <person name="Otte J."/>
            <person name="Skaloud P."/>
            <person name="Haon M."/>
            <person name="Grisel S."/>
            <person name="Petersen M."/>
            <person name="Berrin J.G."/>
            <person name="Delaux P.M."/>
            <person name="Dal Grande F."/>
            <person name="Keller J."/>
        </authorList>
    </citation>
    <scope>NUCLEOTIDE SEQUENCE [LARGE SCALE GENOMIC DNA]</scope>
    <source>
        <strain evidence="1 2">SAG 2036</strain>
    </source>
</reference>
<keyword evidence="2" id="KW-1185">Reference proteome</keyword>
<proteinExistence type="predicted"/>
<dbReference type="EMBL" id="JALJOQ010000087">
    <property type="protein sequence ID" value="KAK9799791.1"/>
    <property type="molecule type" value="Genomic_DNA"/>
</dbReference>
<name>A0AAW1NYP0_9CHLO</name>
<protein>
    <recommendedName>
        <fullName evidence="3">F-box domain-containing protein</fullName>
    </recommendedName>
</protein>
<comment type="caution">
    <text evidence="1">The sequence shown here is derived from an EMBL/GenBank/DDBJ whole genome shotgun (WGS) entry which is preliminary data.</text>
</comment>
<dbReference type="InterPro" id="IPR036047">
    <property type="entry name" value="F-box-like_dom_sf"/>
</dbReference>
<evidence type="ECO:0008006" key="3">
    <source>
        <dbReference type="Google" id="ProtNLM"/>
    </source>
</evidence>
<evidence type="ECO:0000313" key="1">
    <source>
        <dbReference type="EMBL" id="KAK9799791.1"/>
    </source>
</evidence>
<organism evidence="1 2">
    <name type="scientific">Symbiochloris irregularis</name>
    <dbReference type="NCBI Taxonomy" id="706552"/>
    <lineage>
        <taxon>Eukaryota</taxon>
        <taxon>Viridiplantae</taxon>
        <taxon>Chlorophyta</taxon>
        <taxon>core chlorophytes</taxon>
        <taxon>Trebouxiophyceae</taxon>
        <taxon>Trebouxiales</taxon>
        <taxon>Trebouxiaceae</taxon>
        <taxon>Symbiochloris</taxon>
    </lineage>
</organism>
<evidence type="ECO:0000313" key="2">
    <source>
        <dbReference type="Proteomes" id="UP001465755"/>
    </source>
</evidence>
<accession>A0AAW1NYP0</accession>
<dbReference type="SUPFAM" id="SSF81383">
    <property type="entry name" value="F-box domain"/>
    <property type="match status" value="1"/>
</dbReference>
<dbReference type="Proteomes" id="UP001465755">
    <property type="component" value="Unassembled WGS sequence"/>
</dbReference>
<dbReference type="AlphaFoldDB" id="A0AAW1NYP0"/>
<gene>
    <name evidence="1" type="ORF">WJX73_008561</name>
</gene>